<dbReference type="Proteomes" id="UP000030653">
    <property type="component" value="Unassembled WGS sequence"/>
</dbReference>
<feature type="region of interest" description="Disordered" evidence="1">
    <location>
        <begin position="1"/>
        <end position="72"/>
    </location>
</feature>
<dbReference type="EMBL" id="JH795855">
    <property type="protein sequence ID" value="EJU06195.1"/>
    <property type="molecule type" value="Genomic_DNA"/>
</dbReference>
<dbReference type="RefSeq" id="XP_040633089.1">
    <property type="nucleotide sequence ID" value="XM_040771523.1"/>
</dbReference>
<evidence type="ECO:0000313" key="2">
    <source>
        <dbReference type="EMBL" id="EJU06195.1"/>
    </source>
</evidence>
<keyword evidence="3" id="KW-1185">Reference proteome</keyword>
<proteinExistence type="predicted"/>
<evidence type="ECO:0000313" key="3">
    <source>
        <dbReference type="Proteomes" id="UP000030653"/>
    </source>
</evidence>
<sequence length="72" mass="7751">MRDASAGNQALLRPPTAEDVNACGMGESRHRLGTFETKSPFPTSTRGAFRPAFGHSAMPQPLNSRQSTTYLA</sequence>
<gene>
    <name evidence="2" type="ORF">DACRYDRAFT_19466</name>
</gene>
<feature type="compositionally biased region" description="Polar residues" evidence="1">
    <location>
        <begin position="36"/>
        <end position="46"/>
    </location>
</feature>
<name>M5GCG8_DACPD</name>
<evidence type="ECO:0000256" key="1">
    <source>
        <dbReference type="SAM" id="MobiDB-lite"/>
    </source>
</evidence>
<dbReference type="GeneID" id="63686585"/>
<protein>
    <submittedName>
        <fullName evidence="2">Uncharacterized protein</fullName>
    </submittedName>
</protein>
<feature type="compositionally biased region" description="Polar residues" evidence="1">
    <location>
        <begin position="61"/>
        <end position="72"/>
    </location>
</feature>
<reference evidence="2 3" key="1">
    <citation type="journal article" date="2012" name="Science">
        <title>The Paleozoic origin of enzymatic lignin decomposition reconstructed from 31 fungal genomes.</title>
        <authorList>
            <person name="Floudas D."/>
            <person name="Binder M."/>
            <person name="Riley R."/>
            <person name="Barry K."/>
            <person name="Blanchette R.A."/>
            <person name="Henrissat B."/>
            <person name="Martinez A.T."/>
            <person name="Otillar R."/>
            <person name="Spatafora J.W."/>
            <person name="Yadav J.S."/>
            <person name="Aerts A."/>
            <person name="Benoit I."/>
            <person name="Boyd A."/>
            <person name="Carlson A."/>
            <person name="Copeland A."/>
            <person name="Coutinho P.M."/>
            <person name="de Vries R.P."/>
            <person name="Ferreira P."/>
            <person name="Findley K."/>
            <person name="Foster B."/>
            <person name="Gaskell J."/>
            <person name="Glotzer D."/>
            <person name="Gorecki P."/>
            <person name="Heitman J."/>
            <person name="Hesse C."/>
            <person name="Hori C."/>
            <person name="Igarashi K."/>
            <person name="Jurgens J.A."/>
            <person name="Kallen N."/>
            <person name="Kersten P."/>
            <person name="Kohler A."/>
            <person name="Kuees U."/>
            <person name="Kumar T.K.A."/>
            <person name="Kuo A."/>
            <person name="LaButti K."/>
            <person name="Larrondo L.F."/>
            <person name="Lindquist E."/>
            <person name="Ling A."/>
            <person name="Lombard V."/>
            <person name="Lucas S."/>
            <person name="Lundell T."/>
            <person name="Martin R."/>
            <person name="McLaughlin D.J."/>
            <person name="Morgenstern I."/>
            <person name="Morin E."/>
            <person name="Murat C."/>
            <person name="Nagy L.G."/>
            <person name="Nolan M."/>
            <person name="Ohm R.A."/>
            <person name="Patyshakuliyeva A."/>
            <person name="Rokas A."/>
            <person name="Ruiz-Duenas F.J."/>
            <person name="Sabat G."/>
            <person name="Salamov A."/>
            <person name="Samejima M."/>
            <person name="Schmutz J."/>
            <person name="Slot J.C."/>
            <person name="St John F."/>
            <person name="Stenlid J."/>
            <person name="Sun H."/>
            <person name="Sun S."/>
            <person name="Syed K."/>
            <person name="Tsang A."/>
            <person name="Wiebenga A."/>
            <person name="Young D."/>
            <person name="Pisabarro A."/>
            <person name="Eastwood D.C."/>
            <person name="Martin F."/>
            <person name="Cullen D."/>
            <person name="Grigoriev I.V."/>
            <person name="Hibbett D.S."/>
        </authorList>
    </citation>
    <scope>NUCLEOTIDE SEQUENCE [LARGE SCALE GENOMIC DNA]</scope>
    <source>
        <strain evidence="2 3">DJM-731 SS1</strain>
    </source>
</reference>
<dbReference type="HOGENOM" id="CLU_2722176_0_0_1"/>
<organism evidence="2 3">
    <name type="scientific">Dacryopinax primogenitus (strain DJM 731)</name>
    <name type="common">Brown rot fungus</name>
    <dbReference type="NCBI Taxonomy" id="1858805"/>
    <lineage>
        <taxon>Eukaryota</taxon>
        <taxon>Fungi</taxon>
        <taxon>Dikarya</taxon>
        <taxon>Basidiomycota</taxon>
        <taxon>Agaricomycotina</taxon>
        <taxon>Dacrymycetes</taxon>
        <taxon>Dacrymycetales</taxon>
        <taxon>Dacrymycetaceae</taxon>
        <taxon>Dacryopinax</taxon>
    </lineage>
</organism>
<accession>M5GCG8</accession>
<dbReference type="AlphaFoldDB" id="M5GCG8"/>